<evidence type="ECO:0000256" key="1">
    <source>
        <dbReference type="ARBA" id="ARBA00001947"/>
    </source>
</evidence>
<dbReference type="SMART" id="SM00829">
    <property type="entry name" value="PKS_ER"/>
    <property type="match status" value="1"/>
</dbReference>
<dbReference type="AlphaFoldDB" id="A0A653ENK0"/>
<keyword evidence="4 6" id="KW-0862">Zinc</keyword>
<dbReference type="InterPro" id="IPR036291">
    <property type="entry name" value="NAD(P)-bd_dom_sf"/>
</dbReference>
<dbReference type="PROSITE" id="PS00059">
    <property type="entry name" value="ADH_ZINC"/>
    <property type="match status" value="1"/>
</dbReference>
<comment type="similarity">
    <text evidence="2 6">Belongs to the zinc-containing alcohol dehydrogenase family.</text>
</comment>
<evidence type="ECO:0000256" key="2">
    <source>
        <dbReference type="ARBA" id="ARBA00008072"/>
    </source>
</evidence>
<evidence type="ECO:0000256" key="6">
    <source>
        <dbReference type="RuleBase" id="RU361277"/>
    </source>
</evidence>
<name>A0A653ENK0_MYCKA</name>
<dbReference type="EMBL" id="LR589272">
    <property type="protein sequence ID" value="VTO98927.1"/>
    <property type="molecule type" value="Genomic_DNA"/>
</dbReference>
<reference evidence="8" key="1">
    <citation type="submission" date="2019-05" db="EMBL/GenBank/DDBJ databases">
        <authorList>
            <person name="Naeem R."/>
            <person name="Antony C."/>
            <person name="Guan Q."/>
        </authorList>
    </citation>
    <scope>NUCLEOTIDE SEQUENCE</scope>
    <source>
        <strain evidence="8">3</strain>
    </source>
</reference>
<keyword evidence="5" id="KW-0560">Oxidoreductase</keyword>
<evidence type="ECO:0000256" key="4">
    <source>
        <dbReference type="ARBA" id="ARBA00022833"/>
    </source>
</evidence>
<dbReference type="InterPro" id="IPR013154">
    <property type="entry name" value="ADH-like_N"/>
</dbReference>
<gene>
    <name evidence="8" type="ORF">BIN_B_01676</name>
</gene>
<dbReference type="Gene3D" id="3.40.50.720">
    <property type="entry name" value="NAD(P)-binding Rossmann-like Domain"/>
    <property type="match status" value="1"/>
</dbReference>
<dbReference type="CDD" id="cd08279">
    <property type="entry name" value="Zn_ADH_class_III"/>
    <property type="match status" value="1"/>
</dbReference>
<evidence type="ECO:0000256" key="3">
    <source>
        <dbReference type="ARBA" id="ARBA00022723"/>
    </source>
</evidence>
<feature type="domain" description="Enoyl reductase (ER)" evidence="7">
    <location>
        <begin position="31"/>
        <end position="378"/>
    </location>
</feature>
<dbReference type="FunFam" id="3.40.50.720:FF:000003">
    <property type="entry name" value="S-(hydroxymethyl)glutathione dehydrogenase"/>
    <property type="match status" value="1"/>
</dbReference>
<dbReference type="InterPro" id="IPR011032">
    <property type="entry name" value="GroES-like_sf"/>
</dbReference>
<dbReference type="InterPro" id="IPR002328">
    <property type="entry name" value="ADH_Zn_CS"/>
</dbReference>
<protein>
    <submittedName>
        <fullName evidence="8">S-(Hydroxymethyl)mycothiol dehydrogenase</fullName>
    </submittedName>
</protein>
<comment type="cofactor">
    <cofactor evidence="1 6">
        <name>Zn(2+)</name>
        <dbReference type="ChEBI" id="CHEBI:29105"/>
    </cofactor>
</comment>
<dbReference type="InterPro" id="IPR020843">
    <property type="entry name" value="ER"/>
</dbReference>
<proteinExistence type="inferred from homology"/>
<sequence>MTRCGYLAIVSRYDTDHRSRPMRAVVLREAGRPTAVEELALRRIGDHEVRVRLQASGVCHTDLSVCDGSMPALLPCTLGHEGAGMVTEVGGAVTTVSPGDHVVLTWNVPCRRCPHCLRGETQLCPHGLKHAFGGPYAESPTGPVWPEMGAGTLAEETLLPAAAVVRVDRSLPLDHAALLGCGVTTGVGAVLRTAAVRPGESVLVIGCGGVGLAAIQGARLAGAARIIAADRNAAQLPAATVSGATDTVDVGQADLVGAVRDLTGGAGVDHGIEVVGTPATIRAAFDATRRGGAVTLVGAAGFTESVTLPALMLMADGKKIQGSVYGASDPARDIPVLAELALRGRLDIEALVTRRIGIDDVEAAFTDMAAGRGARSVVCFGSPS</sequence>
<evidence type="ECO:0000259" key="7">
    <source>
        <dbReference type="SMART" id="SM00829"/>
    </source>
</evidence>
<dbReference type="Pfam" id="PF00107">
    <property type="entry name" value="ADH_zinc_N"/>
    <property type="match status" value="1"/>
</dbReference>
<keyword evidence="3 6" id="KW-0479">Metal-binding</keyword>
<dbReference type="SUPFAM" id="SSF50129">
    <property type="entry name" value="GroES-like"/>
    <property type="match status" value="1"/>
</dbReference>
<dbReference type="PANTHER" id="PTHR43350:SF21">
    <property type="entry name" value="S-NITROSOMYCOTHIOL REDUCTASE MSCR"/>
    <property type="match status" value="1"/>
</dbReference>
<dbReference type="Pfam" id="PF08240">
    <property type="entry name" value="ADH_N"/>
    <property type="match status" value="1"/>
</dbReference>
<organism evidence="8">
    <name type="scientific">Mycobacterium kansasii</name>
    <dbReference type="NCBI Taxonomy" id="1768"/>
    <lineage>
        <taxon>Bacteria</taxon>
        <taxon>Bacillati</taxon>
        <taxon>Actinomycetota</taxon>
        <taxon>Actinomycetes</taxon>
        <taxon>Mycobacteriales</taxon>
        <taxon>Mycobacteriaceae</taxon>
        <taxon>Mycobacterium</taxon>
    </lineage>
</organism>
<dbReference type="GO" id="GO:0008270">
    <property type="term" value="F:zinc ion binding"/>
    <property type="evidence" value="ECO:0007669"/>
    <property type="project" value="InterPro"/>
</dbReference>
<dbReference type="GO" id="GO:0016491">
    <property type="term" value="F:oxidoreductase activity"/>
    <property type="evidence" value="ECO:0007669"/>
    <property type="project" value="UniProtKB-KW"/>
</dbReference>
<dbReference type="SUPFAM" id="SSF51735">
    <property type="entry name" value="NAD(P)-binding Rossmann-fold domains"/>
    <property type="match status" value="1"/>
</dbReference>
<dbReference type="InterPro" id="IPR013149">
    <property type="entry name" value="ADH-like_C"/>
</dbReference>
<evidence type="ECO:0000256" key="5">
    <source>
        <dbReference type="ARBA" id="ARBA00023002"/>
    </source>
</evidence>
<dbReference type="Gene3D" id="3.90.180.10">
    <property type="entry name" value="Medium-chain alcohol dehydrogenases, catalytic domain"/>
    <property type="match status" value="1"/>
</dbReference>
<evidence type="ECO:0000313" key="8">
    <source>
        <dbReference type="EMBL" id="VTO98927.1"/>
    </source>
</evidence>
<dbReference type="PANTHER" id="PTHR43350">
    <property type="entry name" value="NAD-DEPENDENT ALCOHOL DEHYDROGENASE"/>
    <property type="match status" value="1"/>
</dbReference>
<accession>A0A653ENK0</accession>